<evidence type="ECO:0000313" key="4">
    <source>
        <dbReference type="Proteomes" id="UP000294613"/>
    </source>
</evidence>
<dbReference type="Proteomes" id="UP000702954">
    <property type="component" value="Unassembled WGS sequence"/>
</dbReference>
<gene>
    <name evidence="3" type="ORF">EDD74_103151</name>
    <name evidence="2" type="ORF">FAEUMB_24250</name>
</gene>
<dbReference type="RefSeq" id="WP_116442074.1">
    <property type="nucleotide sequence ID" value="NZ_BHEO01000008.1"/>
</dbReference>
<sequence>MRTIYVCEDSLTGIFSGIYEVWKRKMTAEEAGLEVGDSFERRLFCEYIFCKAEERKALAVIRMIQKNLGADVYEKISYALLSADRRKADMVFRAMLEAKKLSRKDRLMEHLGNEAVRAVFGMYRQVANEAHHYKGFVRFRELKNKTLFAKIEPKHAVLPCIAEHFADRFPQENWIIYDKTHEVFLIHEKGKRYYFLQQYMCMKGDSGSAQNIAGGFSEEEMDYETLWKGFVQSISVAERENRALQNQNLPLRFRTNLVEFSKEEWSDSPNFGEFSS</sequence>
<dbReference type="InterPro" id="IPR025404">
    <property type="entry name" value="DUF4130"/>
</dbReference>
<evidence type="ECO:0000259" key="1">
    <source>
        <dbReference type="Pfam" id="PF13566"/>
    </source>
</evidence>
<evidence type="ECO:0000313" key="3">
    <source>
        <dbReference type="EMBL" id="TCS69700.1"/>
    </source>
</evidence>
<reference evidence="3 4" key="2">
    <citation type="submission" date="2019-03" db="EMBL/GenBank/DDBJ databases">
        <title>Genomic Encyclopedia of Type Strains, Phase IV (KMG-IV): sequencing the most valuable type-strain genomes for metagenomic binning, comparative biology and taxonomic classification.</title>
        <authorList>
            <person name="Goeker M."/>
        </authorList>
    </citation>
    <scope>NUCLEOTIDE SEQUENCE [LARGE SCALE GENOMIC DNA]</scope>
    <source>
        <strain evidence="3 4">DSM 103426</strain>
    </source>
</reference>
<proteinExistence type="predicted"/>
<evidence type="ECO:0000313" key="2">
    <source>
        <dbReference type="EMBL" id="GBU05884.1"/>
    </source>
</evidence>
<dbReference type="Proteomes" id="UP000294613">
    <property type="component" value="Unassembled WGS sequence"/>
</dbReference>
<accession>A0A4R3JTS6</accession>
<dbReference type="AlphaFoldDB" id="A0A4R3JTS6"/>
<comment type="caution">
    <text evidence="3">The sequence shown here is derived from an EMBL/GenBank/DDBJ whole genome shotgun (WGS) entry which is preliminary data.</text>
</comment>
<dbReference type="Pfam" id="PF13566">
    <property type="entry name" value="DUF4130"/>
    <property type="match status" value="1"/>
</dbReference>
<dbReference type="InterPro" id="IPR023875">
    <property type="entry name" value="DNA_repair_put"/>
</dbReference>
<reference evidence="2 5" key="1">
    <citation type="journal article" date="2018" name="Int. J. Syst. Evol. Microbiol.">
        <title>Draft Genome Sequence of Faecalimonas umbilicata JCM 30896T, an Acetate-Producing Bacterium Isolated from Human Feces.</title>
        <authorList>
            <person name="Sakamoto M."/>
            <person name="Ikeyama N."/>
            <person name="Yuki M."/>
            <person name="Ohkuma M."/>
        </authorList>
    </citation>
    <scope>NUCLEOTIDE SEQUENCE [LARGE SCALE GENOMIC DNA]</scope>
    <source>
        <strain evidence="2 5">EGH7</strain>
    </source>
</reference>
<name>A0A4R3JTS6_9FIRM</name>
<protein>
    <submittedName>
        <fullName evidence="3">Putative DNA metabolism protein</fullName>
    </submittedName>
</protein>
<keyword evidence="5" id="KW-1185">Reference proteome</keyword>
<organism evidence="3 4">
    <name type="scientific">Faecalimonas umbilicata</name>
    <dbReference type="NCBI Taxonomy" id="1912855"/>
    <lineage>
        <taxon>Bacteria</taxon>
        <taxon>Bacillati</taxon>
        <taxon>Bacillota</taxon>
        <taxon>Clostridia</taxon>
        <taxon>Lachnospirales</taxon>
        <taxon>Lachnospiraceae</taxon>
        <taxon>Faecalimonas</taxon>
    </lineage>
</organism>
<dbReference type="NCBIfam" id="TIGR03915">
    <property type="entry name" value="SAM_7_link_chp"/>
    <property type="match status" value="1"/>
</dbReference>
<dbReference type="EMBL" id="SLZV01000003">
    <property type="protein sequence ID" value="TCS69700.1"/>
    <property type="molecule type" value="Genomic_DNA"/>
</dbReference>
<dbReference type="EMBL" id="BHEO01000008">
    <property type="protein sequence ID" value="GBU05884.1"/>
    <property type="molecule type" value="Genomic_DNA"/>
</dbReference>
<evidence type="ECO:0000313" key="5">
    <source>
        <dbReference type="Proteomes" id="UP000702954"/>
    </source>
</evidence>
<feature type="domain" description="DUF4130" evidence="1">
    <location>
        <begin position="87"/>
        <end position="259"/>
    </location>
</feature>